<dbReference type="SMART" id="SM00293">
    <property type="entry name" value="PWWP"/>
    <property type="match status" value="1"/>
</dbReference>
<feature type="region of interest" description="Disordered" evidence="1">
    <location>
        <begin position="243"/>
        <end position="300"/>
    </location>
</feature>
<name>A0A067JZ28_JATCU</name>
<keyword evidence="4" id="KW-1185">Reference proteome</keyword>
<dbReference type="InterPro" id="IPR052657">
    <property type="entry name" value="PDP_family_Arabidopsis"/>
</dbReference>
<dbReference type="PROSITE" id="PS50812">
    <property type="entry name" value="PWWP"/>
    <property type="match status" value="1"/>
</dbReference>
<feature type="compositionally biased region" description="Polar residues" evidence="1">
    <location>
        <begin position="256"/>
        <end position="275"/>
    </location>
</feature>
<dbReference type="InterPro" id="IPR000313">
    <property type="entry name" value="PWWP_dom"/>
</dbReference>
<evidence type="ECO:0000313" key="4">
    <source>
        <dbReference type="Proteomes" id="UP000027138"/>
    </source>
</evidence>
<evidence type="ECO:0000259" key="2">
    <source>
        <dbReference type="PROSITE" id="PS50812"/>
    </source>
</evidence>
<dbReference type="SUPFAM" id="SSF63748">
    <property type="entry name" value="Tudor/PWWP/MBT"/>
    <property type="match status" value="1"/>
</dbReference>
<dbReference type="PANTHER" id="PTHR10688:SF14">
    <property type="entry name" value="PWWP DOMAIN-CONTAINING PROTEIN"/>
    <property type="match status" value="1"/>
</dbReference>
<dbReference type="Gene3D" id="2.30.30.140">
    <property type="match status" value="1"/>
</dbReference>
<gene>
    <name evidence="3" type="ORF">JCGZ_16590</name>
</gene>
<dbReference type="Proteomes" id="UP000027138">
    <property type="component" value="Unassembled WGS sequence"/>
</dbReference>
<feature type="compositionally biased region" description="Basic and acidic residues" evidence="1">
    <location>
        <begin position="7"/>
        <end position="19"/>
    </location>
</feature>
<proteinExistence type="predicted"/>
<evidence type="ECO:0000256" key="1">
    <source>
        <dbReference type="SAM" id="MobiDB-lite"/>
    </source>
</evidence>
<sequence>MSKIKKSTADRQNRKKLDPIDNIPNYPKQQRRPVPKRRSDFSSFFSSSASSISNSGSSQHGLLNATMAGSVDNEIEEKALLELPLIQFKKSADKKSKMLSDFYRAPVTGFDSVAQNISIDQCGDSKQTSATTMESTHEKSQVAESSSICVVPGNVVWAKMDREVWWPAEIVGETASVVDSRSRVLDGRVLVQFYGKHRSAWVDPATDLSQLEDCFEERCCNTMDNFQDALKQALKRVEGLSSREQLIGSPDGSEQPYKQDQSSNEQTSSLASKTGSDFLKTRKGKRKQKPKICSSEATFPPKSAGKVRRFRIMRYLGLIAPVGSPFCLTDAKTAS</sequence>
<feature type="compositionally biased region" description="Basic residues" evidence="1">
    <location>
        <begin position="281"/>
        <end position="290"/>
    </location>
</feature>
<accession>A0A067JZ28</accession>
<reference evidence="3 4" key="1">
    <citation type="journal article" date="2014" name="PLoS ONE">
        <title>Global Analysis of Gene Expression Profiles in Physic Nut (Jatropha curcas L.) Seedlings Exposed to Salt Stress.</title>
        <authorList>
            <person name="Zhang L."/>
            <person name="Zhang C."/>
            <person name="Wu P."/>
            <person name="Chen Y."/>
            <person name="Li M."/>
            <person name="Jiang H."/>
            <person name="Wu G."/>
        </authorList>
    </citation>
    <scope>NUCLEOTIDE SEQUENCE [LARGE SCALE GENOMIC DNA]</scope>
    <source>
        <strain evidence="4">cv. GZQX0401</strain>
        <tissue evidence="3">Young leaves</tissue>
    </source>
</reference>
<dbReference type="KEGG" id="jcu:105642299"/>
<dbReference type="OrthoDB" id="5964980at2759"/>
<dbReference type="AlphaFoldDB" id="A0A067JZ28"/>
<organism evidence="3 4">
    <name type="scientific">Jatropha curcas</name>
    <name type="common">Barbados nut</name>
    <dbReference type="NCBI Taxonomy" id="180498"/>
    <lineage>
        <taxon>Eukaryota</taxon>
        <taxon>Viridiplantae</taxon>
        <taxon>Streptophyta</taxon>
        <taxon>Embryophyta</taxon>
        <taxon>Tracheophyta</taxon>
        <taxon>Spermatophyta</taxon>
        <taxon>Magnoliopsida</taxon>
        <taxon>eudicotyledons</taxon>
        <taxon>Gunneridae</taxon>
        <taxon>Pentapetalae</taxon>
        <taxon>rosids</taxon>
        <taxon>fabids</taxon>
        <taxon>Malpighiales</taxon>
        <taxon>Euphorbiaceae</taxon>
        <taxon>Crotonoideae</taxon>
        <taxon>Jatropheae</taxon>
        <taxon>Jatropha</taxon>
    </lineage>
</organism>
<dbReference type="STRING" id="180498.A0A067JZ28"/>
<evidence type="ECO:0000313" key="3">
    <source>
        <dbReference type="EMBL" id="KDP29201.1"/>
    </source>
</evidence>
<dbReference type="Pfam" id="PF00855">
    <property type="entry name" value="PWWP"/>
    <property type="match status" value="1"/>
</dbReference>
<feature type="region of interest" description="Disordered" evidence="1">
    <location>
        <begin position="1"/>
        <end position="42"/>
    </location>
</feature>
<protein>
    <recommendedName>
        <fullName evidence="2">PWWP domain-containing protein</fullName>
    </recommendedName>
</protein>
<dbReference type="EMBL" id="KK914761">
    <property type="protein sequence ID" value="KDP29201.1"/>
    <property type="molecule type" value="Genomic_DNA"/>
</dbReference>
<feature type="domain" description="PWWP" evidence="2">
    <location>
        <begin position="152"/>
        <end position="213"/>
    </location>
</feature>
<dbReference type="PANTHER" id="PTHR10688">
    <property type="entry name" value="PWWP DOMAIN-CONTAINING PROTEIN"/>
    <property type="match status" value="1"/>
</dbReference>
<dbReference type="CDD" id="cd05162">
    <property type="entry name" value="PWWP"/>
    <property type="match status" value="1"/>
</dbReference>